<gene>
    <name evidence="1" type="ORF">O6H91_12G066700</name>
</gene>
<dbReference type="Proteomes" id="UP001162992">
    <property type="component" value="Chromosome 12"/>
</dbReference>
<keyword evidence="2" id="KW-1185">Reference proteome</keyword>
<accession>A0ACC2C2Z2</accession>
<sequence length="123" mass="12414">MAVYTFVCRHSKGIWSAKQHGGDASLEGSAATPYELQQKLKNLALSTAGSGSVSIDFSIITPSAAVLQIVIGGGGGGAVFSGGAPAAASAGGATTAAAVEEKEEEKKKDEEESDDDMGFSLFD</sequence>
<evidence type="ECO:0000313" key="2">
    <source>
        <dbReference type="Proteomes" id="UP001162992"/>
    </source>
</evidence>
<proteinExistence type="predicted"/>
<protein>
    <submittedName>
        <fullName evidence="1">Uncharacterized protein</fullName>
    </submittedName>
</protein>
<organism evidence="1 2">
    <name type="scientific">Diphasiastrum complanatum</name>
    <name type="common">Issler's clubmoss</name>
    <name type="synonym">Lycopodium complanatum</name>
    <dbReference type="NCBI Taxonomy" id="34168"/>
    <lineage>
        <taxon>Eukaryota</taxon>
        <taxon>Viridiplantae</taxon>
        <taxon>Streptophyta</taxon>
        <taxon>Embryophyta</taxon>
        <taxon>Tracheophyta</taxon>
        <taxon>Lycopodiopsida</taxon>
        <taxon>Lycopodiales</taxon>
        <taxon>Lycopodiaceae</taxon>
        <taxon>Lycopodioideae</taxon>
        <taxon>Diphasiastrum</taxon>
    </lineage>
</organism>
<evidence type="ECO:0000313" key="1">
    <source>
        <dbReference type="EMBL" id="KAJ7536376.1"/>
    </source>
</evidence>
<dbReference type="EMBL" id="CM055103">
    <property type="protein sequence ID" value="KAJ7536376.1"/>
    <property type="molecule type" value="Genomic_DNA"/>
</dbReference>
<name>A0ACC2C2Z2_DIPCM</name>
<comment type="caution">
    <text evidence="1">The sequence shown here is derived from an EMBL/GenBank/DDBJ whole genome shotgun (WGS) entry which is preliminary data.</text>
</comment>
<reference evidence="2" key="1">
    <citation type="journal article" date="2024" name="Proc. Natl. Acad. Sci. U.S.A.">
        <title>Extraordinary preservation of gene collinearity over three hundred million years revealed in homosporous lycophytes.</title>
        <authorList>
            <person name="Li C."/>
            <person name="Wickell D."/>
            <person name="Kuo L.Y."/>
            <person name="Chen X."/>
            <person name="Nie B."/>
            <person name="Liao X."/>
            <person name="Peng D."/>
            <person name="Ji J."/>
            <person name="Jenkins J."/>
            <person name="Williams M."/>
            <person name="Shu S."/>
            <person name="Plott C."/>
            <person name="Barry K."/>
            <person name="Rajasekar S."/>
            <person name="Grimwood J."/>
            <person name="Han X."/>
            <person name="Sun S."/>
            <person name="Hou Z."/>
            <person name="He W."/>
            <person name="Dai G."/>
            <person name="Sun C."/>
            <person name="Schmutz J."/>
            <person name="Leebens-Mack J.H."/>
            <person name="Li F.W."/>
            <person name="Wang L."/>
        </authorList>
    </citation>
    <scope>NUCLEOTIDE SEQUENCE [LARGE SCALE GENOMIC DNA]</scope>
    <source>
        <strain evidence="2">cv. PW_Plant_1</strain>
    </source>
</reference>